<keyword evidence="1" id="KW-0812">Transmembrane</keyword>
<dbReference type="Proteomes" id="UP000192067">
    <property type="component" value="Plasmid pCU11E"/>
</dbReference>
<feature type="transmembrane region" description="Helical" evidence="1">
    <location>
        <begin position="12"/>
        <end position="33"/>
    </location>
</feature>
<keyword evidence="1" id="KW-0472">Membrane</keyword>
<sequence length="90" mass="10470">MKQEQPNFTRCIKQTSFFLLGIMTLNVLIKVIFNQSTFQDLKSSFLDLDNRALAIFIFLITILLGWIILSLIIGSIFYVIQKIKYKKIGH</sequence>
<name>A0AAD1EL73_LACLL</name>
<gene>
    <name evidence="2" type="ORF">LLUC11_pG04</name>
</gene>
<evidence type="ECO:0000313" key="2">
    <source>
        <dbReference type="EMBL" id="AZS27696.1"/>
    </source>
</evidence>
<keyword evidence="2" id="KW-0614">Plasmid</keyword>
<protein>
    <submittedName>
        <fullName evidence="2">Uncharacterized protein</fullName>
    </submittedName>
</protein>
<keyword evidence="1" id="KW-1133">Transmembrane helix</keyword>
<dbReference type="AlphaFoldDB" id="A0AAD1EL73"/>
<accession>A0AAD1EL73</accession>
<geneLocation type="plasmid" evidence="2 3">
    <name>pCU11E</name>
</geneLocation>
<reference evidence="2 3" key="1">
    <citation type="submission" date="2018-12" db="EMBL/GenBank/DDBJ databases">
        <title>Assessing the functional activity and genetic diversity of lactococcal prophages.</title>
        <authorList>
            <person name="Kelleher P."/>
            <person name="Mahony J."/>
            <person name="van Sinderen D."/>
        </authorList>
    </citation>
    <scope>NUCLEOTIDE SEQUENCE [LARGE SCALE GENOMIC DNA]</scope>
    <source>
        <strain evidence="2 3">UC11</strain>
        <plasmid evidence="2 3">pCU11E</plasmid>
    </source>
</reference>
<feature type="transmembrane region" description="Helical" evidence="1">
    <location>
        <begin position="53"/>
        <end position="80"/>
    </location>
</feature>
<proteinExistence type="predicted"/>
<organism evidence="2 3">
    <name type="scientific">Lactococcus lactis subsp. lactis</name>
    <name type="common">Streptococcus lactis</name>
    <dbReference type="NCBI Taxonomy" id="1360"/>
    <lineage>
        <taxon>Bacteria</taxon>
        <taxon>Bacillati</taxon>
        <taxon>Bacillota</taxon>
        <taxon>Bacilli</taxon>
        <taxon>Lactobacillales</taxon>
        <taxon>Streptococcaceae</taxon>
        <taxon>Lactococcus</taxon>
    </lineage>
</organism>
<evidence type="ECO:0000256" key="1">
    <source>
        <dbReference type="SAM" id="Phobius"/>
    </source>
</evidence>
<evidence type="ECO:0000313" key="3">
    <source>
        <dbReference type="Proteomes" id="UP000192067"/>
    </source>
</evidence>
<dbReference type="RefSeq" id="WP_017371122.1">
    <property type="nucleotide sequence ID" value="NZ_BAABQR010000021.1"/>
</dbReference>
<dbReference type="EMBL" id="CP034572">
    <property type="protein sequence ID" value="AZS27696.1"/>
    <property type="molecule type" value="Genomic_DNA"/>
</dbReference>